<dbReference type="Pfam" id="PF00535">
    <property type="entry name" value="Glycos_transf_2"/>
    <property type="match status" value="1"/>
</dbReference>
<name>A0A1H1ALA5_9ACTN</name>
<dbReference type="Gene3D" id="3.90.550.10">
    <property type="entry name" value="Spore Coat Polysaccharide Biosynthesis Protein SpsA, Chain A"/>
    <property type="match status" value="1"/>
</dbReference>
<dbReference type="EMBL" id="FNKO01000001">
    <property type="protein sequence ID" value="SDQ40412.1"/>
    <property type="molecule type" value="Genomic_DNA"/>
</dbReference>
<protein>
    <submittedName>
        <fullName evidence="4">Glycosyl transferase family 2</fullName>
    </submittedName>
</protein>
<dbReference type="Proteomes" id="UP000199301">
    <property type="component" value="Unassembled WGS sequence"/>
</dbReference>
<dbReference type="SUPFAM" id="SSF53448">
    <property type="entry name" value="Nucleotide-diphospho-sugar transferases"/>
    <property type="match status" value="1"/>
</dbReference>
<dbReference type="PANTHER" id="PTHR48090:SF7">
    <property type="entry name" value="RFBJ PROTEIN"/>
    <property type="match status" value="1"/>
</dbReference>
<gene>
    <name evidence="4" type="ORF">SAMN04489718_1632</name>
</gene>
<reference evidence="5" key="1">
    <citation type="submission" date="2016-10" db="EMBL/GenBank/DDBJ databases">
        <authorList>
            <person name="Varghese N."/>
            <person name="Submissions S."/>
        </authorList>
    </citation>
    <scope>NUCLEOTIDE SEQUENCE [LARGE SCALE GENOMIC DNA]</scope>
    <source>
        <strain evidence="5">DSM 45459</strain>
    </source>
</reference>
<dbReference type="GO" id="GO:0016740">
    <property type="term" value="F:transferase activity"/>
    <property type="evidence" value="ECO:0007669"/>
    <property type="project" value="UniProtKB-KW"/>
</dbReference>
<keyword evidence="4" id="KW-0808">Transferase</keyword>
<dbReference type="RefSeq" id="WP_217637748.1">
    <property type="nucleotide sequence ID" value="NZ_FNKO01000001.1"/>
</dbReference>
<dbReference type="STRING" id="995062.SAMN04489718_1632"/>
<sequence>MSTTFPDEVDQDALADYATRYGDHRFAPVVVLIAAYNEQDAIPSVLDGIPETSCGLNVDTLVVVDGATDATAEAAARHGAYTCTAPKNRGQGAALRLGYRLAAERGARYVVTTDADGQYEIEELPGLLRPLIDDEADFVTGSRRLGSSENPQLLRRVGTYVFAWLVSAMTGQRITDTSFGFRAMRAEVPNSVRLEQQQYQSSELLVGVLARGYRVREQAMTMRQRVAGFSKKGNNVLYGYRYTKVVLGTWMRERKARRVMQASAGSTSSEEQVSEPARAAGD</sequence>
<evidence type="ECO:0000259" key="3">
    <source>
        <dbReference type="Pfam" id="PF00535"/>
    </source>
</evidence>
<comment type="similarity">
    <text evidence="1">Belongs to the glycosyltransferase 2 family.</text>
</comment>
<dbReference type="PANTHER" id="PTHR48090">
    <property type="entry name" value="UNDECAPRENYL-PHOSPHATE 4-DEOXY-4-FORMAMIDO-L-ARABINOSE TRANSFERASE-RELATED"/>
    <property type="match status" value="1"/>
</dbReference>
<feature type="region of interest" description="Disordered" evidence="2">
    <location>
        <begin position="261"/>
        <end position="282"/>
    </location>
</feature>
<evidence type="ECO:0000313" key="5">
    <source>
        <dbReference type="Proteomes" id="UP000199301"/>
    </source>
</evidence>
<dbReference type="InterPro" id="IPR029044">
    <property type="entry name" value="Nucleotide-diphossugar_trans"/>
</dbReference>
<dbReference type="InterPro" id="IPR050256">
    <property type="entry name" value="Glycosyltransferase_2"/>
</dbReference>
<organism evidence="4 5">
    <name type="scientific">Actinopolyspora saharensis</name>
    <dbReference type="NCBI Taxonomy" id="995062"/>
    <lineage>
        <taxon>Bacteria</taxon>
        <taxon>Bacillati</taxon>
        <taxon>Actinomycetota</taxon>
        <taxon>Actinomycetes</taxon>
        <taxon>Actinopolysporales</taxon>
        <taxon>Actinopolysporaceae</taxon>
        <taxon>Actinopolyspora</taxon>
    </lineage>
</organism>
<evidence type="ECO:0000313" key="4">
    <source>
        <dbReference type="EMBL" id="SDQ40412.1"/>
    </source>
</evidence>
<dbReference type="InterPro" id="IPR001173">
    <property type="entry name" value="Glyco_trans_2-like"/>
</dbReference>
<keyword evidence="5" id="KW-1185">Reference proteome</keyword>
<feature type="domain" description="Glycosyltransferase 2-like" evidence="3">
    <location>
        <begin position="31"/>
        <end position="187"/>
    </location>
</feature>
<dbReference type="CDD" id="cd04179">
    <property type="entry name" value="DPM_DPG-synthase_like"/>
    <property type="match status" value="1"/>
</dbReference>
<dbReference type="AlphaFoldDB" id="A0A1H1ALA5"/>
<evidence type="ECO:0000256" key="1">
    <source>
        <dbReference type="ARBA" id="ARBA00006739"/>
    </source>
</evidence>
<accession>A0A1H1ALA5</accession>
<evidence type="ECO:0000256" key="2">
    <source>
        <dbReference type="SAM" id="MobiDB-lite"/>
    </source>
</evidence>
<proteinExistence type="inferred from homology"/>